<proteinExistence type="inferred from homology"/>
<organism evidence="7 8">
    <name type="scientific">Schistosoma rodhaini</name>
    <dbReference type="NCBI Taxonomy" id="6188"/>
    <lineage>
        <taxon>Eukaryota</taxon>
        <taxon>Metazoa</taxon>
        <taxon>Spiralia</taxon>
        <taxon>Lophotrochozoa</taxon>
        <taxon>Platyhelminthes</taxon>
        <taxon>Trematoda</taxon>
        <taxon>Digenea</taxon>
        <taxon>Strigeidida</taxon>
        <taxon>Schistosomatoidea</taxon>
        <taxon>Schistosomatidae</taxon>
        <taxon>Schistosoma</taxon>
    </lineage>
</organism>
<name>A0AA85G738_9TREM</name>
<protein>
    <submittedName>
        <fullName evidence="8">High mobility group protein</fullName>
    </submittedName>
</protein>
<dbReference type="Gene3D" id="1.10.30.10">
    <property type="entry name" value="High mobility group box domain"/>
    <property type="match status" value="2"/>
</dbReference>
<sequence length="327" mass="38205">MKTCYPYEMANLVNCVSCFRLCSQNLKVHSTSEGMMVKDKNRPKPPMTPYACFVQVIREEHRKKHPTENVIFSEFSKKCAEKWKLMNMEQRKCFEEMAKLDTERFNREMAHYIPPVGMKRGRRRRRIKDPSMPKRSWSAFFFFCDAFRSKIRSEHPDWKVSDIAKELGRRWEECSDKEKYERRAQNDKLRYEQDMEKYKAGLYVATKRARVSDQTKSNEILSCLHNQSHHKELGEASQISSDEVGRGDGDDDDGDEDDVDDDDDDDDDEEEEEEGDGAEQDDEDNEQQQQQQSNRSNTHEMPVGSDHKTPEQIVSTDTSGIIINTGN</sequence>
<evidence type="ECO:0000259" key="6">
    <source>
        <dbReference type="SMART" id="SM00398"/>
    </source>
</evidence>
<dbReference type="InterPro" id="IPR009071">
    <property type="entry name" value="HMG_box_dom"/>
</dbReference>
<feature type="domain" description="HMG box" evidence="6">
    <location>
        <begin position="42"/>
        <end position="114"/>
    </location>
</feature>
<evidence type="ECO:0000313" key="8">
    <source>
        <dbReference type="WBParaSite" id="SRDH1_78770.2"/>
    </source>
</evidence>
<dbReference type="PRINTS" id="PR00886">
    <property type="entry name" value="HIGHMOBLTY12"/>
</dbReference>
<comment type="similarity">
    <text evidence="2">Belongs to the HMGB family.</text>
</comment>
<dbReference type="CDD" id="cd21978">
    <property type="entry name" value="HMG-box_HMGB_rpt1"/>
    <property type="match status" value="1"/>
</dbReference>
<dbReference type="FunFam" id="1.10.30.10:FF:000016">
    <property type="entry name" value="FACT complex subunit SSRP1"/>
    <property type="match status" value="1"/>
</dbReference>
<evidence type="ECO:0000256" key="3">
    <source>
        <dbReference type="ARBA" id="ARBA00023125"/>
    </source>
</evidence>
<dbReference type="GO" id="GO:0003677">
    <property type="term" value="F:DNA binding"/>
    <property type="evidence" value="ECO:0007669"/>
    <property type="project" value="UniProtKB-KW"/>
</dbReference>
<comment type="subcellular location">
    <subcellularLocation>
        <location evidence="1">Nucleus</location>
    </subcellularLocation>
</comment>
<feature type="domain" description="HMG box" evidence="6">
    <location>
        <begin position="132"/>
        <end position="200"/>
    </location>
</feature>
<dbReference type="GO" id="GO:0005634">
    <property type="term" value="C:nucleus"/>
    <property type="evidence" value="ECO:0007669"/>
    <property type="project" value="UniProtKB-SubCell"/>
</dbReference>
<evidence type="ECO:0000256" key="4">
    <source>
        <dbReference type="ARBA" id="ARBA00023242"/>
    </source>
</evidence>
<feature type="region of interest" description="Disordered" evidence="5">
    <location>
        <begin position="228"/>
        <end position="327"/>
    </location>
</feature>
<dbReference type="Pfam" id="PF00505">
    <property type="entry name" value="HMG_box"/>
    <property type="match status" value="1"/>
</dbReference>
<dbReference type="SMART" id="SM00398">
    <property type="entry name" value="HMG"/>
    <property type="match status" value="2"/>
</dbReference>
<keyword evidence="3" id="KW-0238">DNA-binding</keyword>
<keyword evidence="4" id="KW-0539">Nucleus</keyword>
<dbReference type="WBParaSite" id="SRDH1_78770.2">
    <property type="protein sequence ID" value="SRDH1_78770.2"/>
    <property type="gene ID" value="SRDH1_78770"/>
</dbReference>
<dbReference type="Pfam" id="PF09011">
    <property type="entry name" value="HMG_box_2"/>
    <property type="match status" value="1"/>
</dbReference>
<dbReference type="InterPro" id="IPR036910">
    <property type="entry name" value="HMG_box_dom_sf"/>
</dbReference>
<reference evidence="7" key="1">
    <citation type="submission" date="2022-06" db="EMBL/GenBank/DDBJ databases">
        <authorList>
            <person name="Berger JAMES D."/>
            <person name="Berger JAMES D."/>
        </authorList>
    </citation>
    <scope>NUCLEOTIDE SEQUENCE [LARGE SCALE GENOMIC DNA]</scope>
</reference>
<reference evidence="8" key="2">
    <citation type="submission" date="2023-11" db="UniProtKB">
        <authorList>
            <consortium name="WormBaseParasite"/>
        </authorList>
    </citation>
    <scope>IDENTIFICATION</scope>
</reference>
<dbReference type="AlphaFoldDB" id="A0AA85G738"/>
<keyword evidence="7" id="KW-1185">Reference proteome</keyword>
<evidence type="ECO:0000313" key="7">
    <source>
        <dbReference type="Proteomes" id="UP000050792"/>
    </source>
</evidence>
<evidence type="ECO:0000256" key="1">
    <source>
        <dbReference type="ARBA" id="ARBA00004123"/>
    </source>
</evidence>
<dbReference type="Proteomes" id="UP000050792">
    <property type="component" value="Unassembled WGS sequence"/>
</dbReference>
<evidence type="ECO:0000256" key="2">
    <source>
        <dbReference type="ARBA" id="ARBA00008774"/>
    </source>
</evidence>
<feature type="compositionally biased region" description="Acidic residues" evidence="5">
    <location>
        <begin position="249"/>
        <end position="286"/>
    </location>
</feature>
<feature type="compositionally biased region" description="Polar residues" evidence="5">
    <location>
        <begin position="312"/>
        <end position="327"/>
    </location>
</feature>
<dbReference type="PANTHER" id="PTHR48112:SF32">
    <property type="entry name" value="HIGH MOBILITY GROUP PROTEIN B3"/>
    <property type="match status" value="1"/>
</dbReference>
<dbReference type="SUPFAM" id="SSF47095">
    <property type="entry name" value="HMG-box"/>
    <property type="match status" value="2"/>
</dbReference>
<dbReference type="InterPro" id="IPR050342">
    <property type="entry name" value="HMGB"/>
</dbReference>
<evidence type="ECO:0000256" key="5">
    <source>
        <dbReference type="SAM" id="MobiDB-lite"/>
    </source>
</evidence>
<accession>A0AA85G738</accession>
<dbReference type="PANTHER" id="PTHR48112">
    <property type="entry name" value="HIGH MOBILITY GROUP PROTEIN DSP1"/>
    <property type="match status" value="1"/>
</dbReference>